<comment type="similarity">
    <text evidence="2">Belongs to the TRAFAC class translation factor GTPase superfamily. Classic translation factor GTPase family. IF-2 subfamily.</text>
</comment>
<dbReference type="Pfam" id="PF11987">
    <property type="entry name" value="IF-2"/>
    <property type="match status" value="1"/>
</dbReference>
<dbReference type="InterPro" id="IPR023115">
    <property type="entry name" value="TIF_IF2_dom3"/>
</dbReference>
<gene>
    <name evidence="9" type="ORF">UFOPK3423_00805</name>
</gene>
<dbReference type="FunFam" id="3.40.50.10050:FF:000001">
    <property type="entry name" value="Translation initiation factor IF-2"/>
    <property type="match status" value="1"/>
</dbReference>
<keyword evidence="5" id="KW-0547">Nucleotide-binding</keyword>
<evidence type="ECO:0000313" key="9">
    <source>
        <dbReference type="EMBL" id="CAB4872262.1"/>
    </source>
</evidence>
<dbReference type="PROSITE" id="PS51722">
    <property type="entry name" value="G_TR_2"/>
    <property type="match status" value="1"/>
</dbReference>
<dbReference type="GO" id="GO:0003743">
    <property type="term" value="F:translation initiation factor activity"/>
    <property type="evidence" value="ECO:0007669"/>
    <property type="project" value="UniProtKB-KW"/>
</dbReference>
<dbReference type="SUPFAM" id="SSF50447">
    <property type="entry name" value="Translation proteins"/>
    <property type="match status" value="2"/>
</dbReference>
<keyword evidence="7" id="KW-0342">GTP-binding</keyword>
<dbReference type="InterPro" id="IPR053905">
    <property type="entry name" value="EF-G-like_DII"/>
</dbReference>
<keyword evidence="4" id="KW-0396">Initiation factor</keyword>
<dbReference type="CDD" id="cd01887">
    <property type="entry name" value="IF2_eIF5B"/>
    <property type="match status" value="1"/>
</dbReference>
<sequence length="555" mass="59768">MLMGEMATLTQTLADEAILVLAEALGKEAEIVTSDEDDELDELWDDEDDDLVVRPPVVTIMGHVDHGKTSLLDAIREADVVAGEAGGITQHIGAYQVHHGENLITFLDTPGHEAFTAMRARGARVTDVAVVVVAADDGPKPQTDEAIDHAKAAGVPIIVAVNKIDKEGADPTRVRTEMTQRQLQPAEWGGETEYVDVSAKTREGLETLLDTILVVTELAELRANTDAPASGVVIESKLDPGRGPVATILIQRGTLRVGDALVAGSHWGKVRAMSDYTGTRVDQAVPGDPVEVLGFDGVPDAGESVRSAESDRAARSAANDRSIRLKNEAQARRAGRKVSFDDLFQGIQKGVLKDLNLVLKADVSGSLEAFEDEIAKLPQDEVVVNIIHSGVGGINESDVMLAAASNAVVLGFNVRPVGDARAVSDREGVEIRTYAVIYKALEELRDAMSGMLEPEEVEDTVGLVEVRQTFRASKLGVIAGSYVTEGKVTRGCRVRIVRDGTVIYETTIDSLKRHQDDVREVAQGFECGIVLTNFQDVKEGDVLEAFETRKVEREL</sequence>
<dbReference type="GO" id="GO:0003924">
    <property type="term" value="F:GTPase activity"/>
    <property type="evidence" value="ECO:0007669"/>
    <property type="project" value="InterPro"/>
</dbReference>
<dbReference type="HAMAP" id="MF_00100_B">
    <property type="entry name" value="IF_2_B"/>
    <property type="match status" value="1"/>
</dbReference>
<dbReference type="FunFam" id="3.40.50.300:FF:000019">
    <property type="entry name" value="Translation initiation factor IF-2"/>
    <property type="match status" value="1"/>
</dbReference>
<evidence type="ECO:0000256" key="6">
    <source>
        <dbReference type="ARBA" id="ARBA00022917"/>
    </source>
</evidence>
<dbReference type="Pfam" id="PF00009">
    <property type="entry name" value="GTP_EFTU"/>
    <property type="match status" value="1"/>
</dbReference>
<organism evidence="9">
    <name type="scientific">freshwater metagenome</name>
    <dbReference type="NCBI Taxonomy" id="449393"/>
    <lineage>
        <taxon>unclassified sequences</taxon>
        <taxon>metagenomes</taxon>
        <taxon>ecological metagenomes</taxon>
    </lineage>
</organism>
<dbReference type="PANTHER" id="PTHR43381:SF5">
    <property type="entry name" value="TR-TYPE G DOMAIN-CONTAINING PROTEIN"/>
    <property type="match status" value="1"/>
</dbReference>
<proteinExistence type="inferred from homology"/>
<dbReference type="FunFam" id="2.40.30.10:FF:000008">
    <property type="entry name" value="Translation initiation factor IF-2"/>
    <property type="match status" value="1"/>
</dbReference>
<dbReference type="InterPro" id="IPR000178">
    <property type="entry name" value="TF_IF2_bacterial-like"/>
</dbReference>
<dbReference type="InterPro" id="IPR036925">
    <property type="entry name" value="TIF_IF2_dom3_sf"/>
</dbReference>
<feature type="domain" description="Tr-type G" evidence="8">
    <location>
        <begin position="53"/>
        <end position="222"/>
    </location>
</feature>
<name>A0A6J7DMS4_9ZZZZ</name>
<dbReference type="Gene3D" id="3.40.50.10050">
    <property type="entry name" value="Translation initiation factor IF- 2, domain 3"/>
    <property type="match status" value="1"/>
</dbReference>
<evidence type="ECO:0000256" key="5">
    <source>
        <dbReference type="ARBA" id="ARBA00022741"/>
    </source>
</evidence>
<evidence type="ECO:0000256" key="3">
    <source>
        <dbReference type="ARBA" id="ARBA00022490"/>
    </source>
</evidence>
<reference evidence="9" key="1">
    <citation type="submission" date="2020-05" db="EMBL/GenBank/DDBJ databases">
        <authorList>
            <person name="Chiriac C."/>
            <person name="Salcher M."/>
            <person name="Ghai R."/>
            <person name="Kavagutti S V."/>
        </authorList>
    </citation>
    <scope>NUCLEOTIDE SEQUENCE</scope>
</reference>
<dbReference type="InterPro" id="IPR004161">
    <property type="entry name" value="EFTu-like_2"/>
</dbReference>
<dbReference type="Gene3D" id="2.40.30.10">
    <property type="entry name" value="Translation factors"/>
    <property type="match status" value="2"/>
</dbReference>
<dbReference type="SUPFAM" id="SSF52540">
    <property type="entry name" value="P-loop containing nucleoside triphosphate hydrolases"/>
    <property type="match status" value="1"/>
</dbReference>
<keyword evidence="3" id="KW-0963">Cytoplasm</keyword>
<dbReference type="FunFam" id="2.40.30.10:FF:000007">
    <property type="entry name" value="Translation initiation factor IF-2"/>
    <property type="match status" value="1"/>
</dbReference>
<accession>A0A6J7DMS4</accession>
<evidence type="ECO:0000256" key="2">
    <source>
        <dbReference type="ARBA" id="ARBA00007733"/>
    </source>
</evidence>
<dbReference type="InterPro" id="IPR005225">
    <property type="entry name" value="Small_GTP-bd"/>
</dbReference>
<dbReference type="InterPro" id="IPR009000">
    <property type="entry name" value="Transl_B-barrel_sf"/>
</dbReference>
<dbReference type="GO" id="GO:0005525">
    <property type="term" value="F:GTP binding"/>
    <property type="evidence" value="ECO:0007669"/>
    <property type="project" value="UniProtKB-KW"/>
</dbReference>
<dbReference type="Pfam" id="PF22042">
    <property type="entry name" value="EF-G_D2"/>
    <property type="match status" value="1"/>
</dbReference>
<dbReference type="PANTHER" id="PTHR43381">
    <property type="entry name" value="TRANSLATION INITIATION FACTOR IF-2-RELATED"/>
    <property type="match status" value="1"/>
</dbReference>
<evidence type="ECO:0000259" key="8">
    <source>
        <dbReference type="PROSITE" id="PS51722"/>
    </source>
</evidence>
<dbReference type="EMBL" id="CAFBLQ010000073">
    <property type="protein sequence ID" value="CAB4872262.1"/>
    <property type="molecule type" value="Genomic_DNA"/>
</dbReference>
<protein>
    <submittedName>
        <fullName evidence="9">Unannotated protein</fullName>
    </submittedName>
</protein>
<dbReference type="InterPro" id="IPR015760">
    <property type="entry name" value="TIF_IF2"/>
</dbReference>
<dbReference type="InterPro" id="IPR044145">
    <property type="entry name" value="IF2_II"/>
</dbReference>
<dbReference type="InterPro" id="IPR027417">
    <property type="entry name" value="P-loop_NTPase"/>
</dbReference>
<evidence type="ECO:0000256" key="4">
    <source>
        <dbReference type="ARBA" id="ARBA00022540"/>
    </source>
</evidence>
<comment type="subcellular location">
    <subcellularLocation>
        <location evidence="1">Cytoplasm</location>
    </subcellularLocation>
</comment>
<evidence type="ECO:0000256" key="1">
    <source>
        <dbReference type="ARBA" id="ARBA00004496"/>
    </source>
</evidence>
<dbReference type="GO" id="GO:0005829">
    <property type="term" value="C:cytosol"/>
    <property type="evidence" value="ECO:0007669"/>
    <property type="project" value="TreeGrafter"/>
</dbReference>
<evidence type="ECO:0000256" key="7">
    <source>
        <dbReference type="ARBA" id="ARBA00023134"/>
    </source>
</evidence>
<dbReference type="CDD" id="cd03692">
    <property type="entry name" value="mtIF2_IVc"/>
    <property type="match status" value="1"/>
</dbReference>
<dbReference type="NCBIfam" id="TIGR00231">
    <property type="entry name" value="small_GTP"/>
    <property type="match status" value="1"/>
</dbReference>
<dbReference type="SUPFAM" id="SSF52156">
    <property type="entry name" value="Initiation factor IF2/eIF5b, domain 3"/>
    <property type="match status" value="1"/>
</dbReference>
<dbReference type="NCBIfam" id="TIGR00487">
    <property type="entry name" value="IF-2"/>
    <property type="match status" value="1"/>
</dbReference>
<dbReference type="InterPro" id="IPR000795">
    <property type="entry name" value="T_Tr_GTP-bd_dom"/>
</dbReference>
<dbReference type="Pfam" id="PF03144">
    <property type="entry name" value="GTP_EFTU_D2"/>
    <property type="match status" value="1"/>
</dbReference>
<keyword evidence="6" id="KW-0648">Protein biosynthesis</keyword>
<dbReference type="CDD" id="cd03702">
    <property type="entry name" value="IF2_mtIF2_II"/>
    <property type="match status" value="1"/>
</dbReference>
<dbReference type="Gene3D" id="3.40.50.300">
    <property type="entry name" value="P-loop containing nucleotide triphosphate hydrolases"/>
    <property type="match status" value="1"/>
</dbReference>
<dbReference type="AlphaFoldDB" id="A0A6J7DMS4"/>